<evidence type="ECO:0000256" key="1">
    <source>
        <dbReference type="ARBA" id="ARBA00022603"/>
    </source>
</evidence>
<dbReference type="InterPro" id="IPR029063">
    <property type="entry name" value="SAM-dependent_MTases_sf"/>
</dbReference>
<dbReference type="GO" id="GO:0030488">
    <property type="term" value="P:tRNA methylation"/>
    <property type="evidence" value="ECO:0007669"/>
    <property type="project" value="InterPro"/>
</dbReference>
<feature type="binding site" evidence="6">
    <location>
        <position position="169"/>
    </location>
    <ligand>
        <name>S-adenosyl-L-methionine</name>
        <dbReference type="ChEBI" id="CHEBI:59789"/>
    </ligand>
</feature>
<evidence type="ECO:0000256" key="6">
    <source>
        <dbReference type="PIRSR" id="PIRSR017269-1"/>
    </source>
</evidence>
<dbReference type="SUPFAM" id="SSF53335">
    <property type="entry name" value="S-adenosyl-L-methionine-dependent methyltransferases"/>
    <property type="match status" value="1"/>
</dbReference>
<feature type="domain" description="tRNA (adenine(58)-N(1))-methyltransferase catalytic subunit TRM61 C-terminal" evidence="8">
    <location>
        <begin position="97"/>
        <end position="277"/>
    </location>
</feature>
<reference evidence="9 10" key="1">
    <citation type="journal article" date="2017" name="BMC Genomics">
        <title>Comparative genomic and phylogenomic analyses of the Bifidobacteriaceae family.</title>
        <authorList>
            <person name="Lugli G.A."/>
            <person name="Milani C."/>
            <person name="Turroni F."/>
            <person name="Duranti S."/>
            <person name="Mancabelli L."/>
            <person name="Mangifesta M."/>
            <person name="Ferrario C."/>
            <person name="Modesto M."/>
            <person name="Mattarelli P."/>
            <person name="Jiri K."/>
            <person name="van Sinderen D."/>
            <person name="Ventura M."/>
        </authorList>
    </citation>
    <scope>NUCLEOTIDE SEQUENCE [LARGE SCALE GENOMIC DNA]</scope>
    <source>
        <strain evidence="9 10">DSM 24762</strain>
    </source>
</reference>
<evidence type="ECO:0000259" key="8">
    <source>
        <dbReference type="Pfam" id="PF08704"/>
    </source>
</evidence>
<dbReference type="PANTHER" id="PTHR12133:SF1">
    <property type="entry name" value="TRNA (ADENINE(58)-N(1))-METHYLTRANSFERASE, MITOCHONDRIAL"/>
    <property type="match status" value="1"/>
</dbReference>
<feature type="compositionally biased region" description="Basic and acidic residues" evidence="7">
    <location>
        <begin position="1"/>
        <end position="13"/>
    </location>
</feature>
<keyword evidence="3 5" id="KW-0949">S-adenosyl-L-methionine</keyword>
<evidence type="ECO:0000256" key="3">
    <source>
        <dbReference type="ARBA" id="ARBA00022691"/>
    </source>
</evidence>
<dbReference type="InterPro" id="IPR049470">
    <property type="entry name" value="TRM61_C"/>
</dbReference>
<evidence type="ECO:0000256" key="5">
    <source>
        <dbReference type="PIRNR" id="PIRNR017269"/>
    </source>
</evidence>
<comment type="function">
    <text evidence="5">Catalyzes the S-adenosyl-L-methionine-dependent formation of N(1)-methyladenine at position 58 (m1A58) in tRNA.</text>
</comment>
<organism evidence="9 10">
    <name type="scientific">Alloscardovia macacae</name>
    <dbReference type="NCBI Taxonomy" id="1160091"/>
    <lineage>
        <taxon>Bacteria</taxon>
        <taxon>Bacillati</taxon>
        <taxon>Actinomycetota</taxon>
        <taxon>Actinomycetes</taxon>
        <taxon>Bifidobacteriales</taxon>
        <taxon>Bifidobacteriaceae</taxon>
        <taxon>Alloscardovia</taxon>
    </lineage>
</organism>
<comment type="caution">
    <text evidence="9">The sequence shown here is derived from an EMBL/GenBank/DDBJ whole genome shotgun (WGS) entry which is preliminary data.</text>
</comment>
<dbReference type="Pfam" id="PF08704">
    <property type="entry name" value="GCD14"/>
    <property type="match status" value="1"/>
</dbReference>
<accession>A0A261F608</accession>
<keyword evidence="2 5" id="KW-0808">Transferase</keyword>
<dbReference type="EMBL" id="MWWT01000005">
    <property type="protein sequence ID" value="OZG54505.1"/>
    <property type="molecule type" value="Genomic_DNA"/>
</dbReference>
<evidence type="ECO:0000256" key="2">
    <source>
        <dbReference type="ARBA" id="ARBA00022679"/>
    </source>
</evidence>
<comment type="subunit">
    <text evidence="5">Homotetramer composed of a dimer of dimers.</text>
</comment>
<feature type="binding site" evidence="6">
    <location>
        <position position="218"/>
    </location>
    <ligand>
        <name>S-adenosyl-L-methionine</name>
        <dbReference type="ChEBI" id="CHEBI:59789"/>
    </ligand>
</feature>
<feature type="region of interest" description="Disordered" evidence="7">
    <location>
        <begin position="1"/>
        <end position="29"/>
    </location>
</feature>
<dbReference type="RefSeq" id="WP_094726598.1">
    <property type="nucleotide sequence ID" value="NZ_JBHLWS010000003.1"/>
</dbReference>
<dbReference type="PROSITE" id="PS51620">
    <property type="entry name" value="SAM_TRM61"/>
    <property type="match status" value="1"/>
</dbReference>
<gene>
    <name evidence="9" type="ORF">ALMA_0966</name>
</gene>
<dbReference type="CDD" id="cd02440">
    <property type="entry name" value="AdoMet_MTases"/>
    <property type="match status" value="1"/>
</dbReference>
<keyword evidence="1 5" id="KW-0489">Methyltransferase</keyword>
<keyword evidence="4 5" id="KW-0819">tRNA processing</keyword>
<dbReference type="Gene3D" id="3.40.50.150">
    <property type="entry name" value="Vaccinia Virus protein VP39"/>
    <property type="match status" value="1"/>
</dbReference>
<proteinExistence type="inferred from homology"/>
<dbReference type="Gene3D" id="3.10.330.20">
    <property type="match status" value="1"/>
</dbReference>
<dbReference type="EC" id="2.1.1.220" evidence="5"/>
<dbReference type="AlphaFoldDB" id="A0A261F608"/>
<feature type="binding site" evidence="6">
    <location>
        <position position="199"/>
    </location>
    <ligand>
        <name>S-adenosyl-L-methionine</name>
        <dbReference type="ChEBI" id="CHEBI:59789"/>
    </ligand>
</feature>
<evidence type="ECO:0000313" key="9">
    <source>
        <dbReference type="EMBL" id="OZG54505.1"/>
    </source>
</evidence>
<dbReference type="Proteomes" id="UP000243657">
    <property type="component" value="Unassembled WGS sequence"/>
</dbReference>
<name>A0A261F608_9BIFI</name>
<protein>
    <recommendedName>
        <fullName evidence="5">tRNA (adenine(58)-N(1))-methyltransferase TrmI</fullName>
        <ecNumber evidence="5">2.1.1.220</ecNumber>
    </recommendedName>
</protein>
<dbReference type="GO" id="GO:0160107">
    <property type="term" value="F:tRNA (adenine(58)-N1)-methyltransferase activity"/>
    <property type="evidence" value="ECO:0007669"/>
    <property type="project" value="UniProtKB-EC"/>
</dbReference>
<dbReference type="GO" id="GO:0031515">
    <property type="term" value="C:tRNA (m1A) methyltransferase complex"/>
    <property type="evidence" value="ECO:0007669"/>
    <property type="project" value="UniProtKB-UniRule"/>
</dbReference>
<sequence length="361" mass="40405">MTQDRDHTRDHTHTHTHARGPLAPGEKVQLTDRKGNMLTFQLVEGGVTDTQHGQIHHDDILGQGEGRVIETHAGSSTQAQDAKRVDKPWKTSRKIGGWQYVVMRPRMADYVLSMPRGAQIMYPKDIATVLELGDIRTGQRVLESGGGSGAMSLHLLEAVGESGELTTIEMRPDFARICAANASLFFGFSPSWWRVDVGDFDSRISAYPDGYFDRIVLDQLDPWNRLDEAYRVIAPGGVLTCYVTTTTQLSRVVEKLAESGHWTQPHVQESLERSWKVDGLAVRPDHSMIGHTGFLVFARAMAPGFTALKKREKPTKANATDIDETGINVEELELRDMSDRKMRKVLRDLDSQLNVLNERSM</sequence>
<evidence type="ECO:0000256" key="4">
    <source>
        <dbReference type="ARBA" id="ARBA00022694"/>
    </source>
</evidence>
<dbReference type="InterPro" id="IPR014816">
    <property type="entry name" value="tRNA_MeTrfase_Gcd14"/>
</dbReference>
<comment type="catalytic activity">
    <reaction evidence="5">
        <text>adenosine(58) in tRNA + S-adenosyl-L-methionine = N(1)-methyladenosine(58) in tRNA + S-adenosyl-L-homocysteine + H(+)</text>
        <dbReference type="Rhea" id="RHEA:43152"/>
        <dbReference type="Rhea" id="RHEA-COMP:10365"/>
        <dbReference type="Rhea" id="RHEA-COMP:10366"/>
        <dbReference type="ChEBI" id="CHEBI:15378"/>
        <dbReference type="ChEBI" id="CHEBI:57856"/>
        <dbReference type="ChEBI" id="CHEBI:59789"/>
        <dbReference type="ChEBI" id="CHEBI:74411"/>
        <dbReference type="ChEBI" id="CHEBI:74491"/>
        <dbReference type="EC" id="2.1.1.220"/>
    </reaction>
</comment>
<comment type="similarity">
    <text evidence="5">Belongs to the class I-like SAM-binding methyltransferase superfamily. TRM61 family.</text>
</comment>
<dbReference type="Pfam" id="PF14801">
    <property type="entry name" value="TrmI-like_N"/>
    <property type="match status" value="1"/>
</dbReference>
<dbReference type="PANTHER" id="PTHR12133">
    <property type="entry name" value="TRNA (ADENINE(58)-N(1))-METHYLTRANSFERASE"/>
    <property type="match status" value="1"/>
</dbReference>
<keyword evidence="10" id="KW-1185">Reference proteome</keyword>
<evidence type="ECO:0000313" key="10">
    <source>
        <dbReference type="Proteomes" id="UP000243657"/>
    </source>
</evidence>
<evidence type="ECO:0000256" key="7">
    <source>
        <dbReference type="SAM" id="MobiDB-lite"/>
    </source>
</evidence>
<dbReference type="PIRSF" id="PIRSF017269">
    <property type="entry name" value="GCD14"/>
    <property type="match status" value="1"/>
</dbReference>